<evidence type="ECO:0000313" key="2">
    <source>
        <dbReference type="EMBL" id="DAA04191.1"/>
    </source>
</evidence>
<organism evidence="2">
    <name type="scientific">Drosophila melanogaster</name>
    <name type="common">Fruit fly</name>
    <dbReference type="NCBI Taxonomy" id="7227"/>
    <lineage>
        <taxon>Eukaryota</taxon>
        <taxon>Metazoa</taxon>
        <taxon>Ecdysozoa</taxon>
        <taxon>Arthropoda</taxon>
        <taxon>Hexapoda</taxon>
        <taxon>Insecta</taxon>
        <taxon>Pterygota</taxon>
        <taxon>Neoptera</taxon>
        <taxon>Endopterygota</taxon>
        <taxon>Diptera</taxon>
        <taxon>Brachycera</taxon>
        <taxon>Muscomorpha</taxon>
        <taxon>Ephydroidea</taxon>
        <taxon>Drosophilidae</taxon>
        <taxon>Drosophila</taxon>
        <taxon>Sophophora</taxon>
    </lineage>
</organism>
<keyword evidence="1" id="KW-1133">Transmembrane helix</keyword>
<evidence type="ECO:0000256" key="1">
    <source>
        <dbReference type="SAM" id="Phobius"/>
    </source>
</evidence>
<feature type="transmembrane region" description="Helical" evidence="1">
    <location>
        <begin position="79"/>
        <end position="101"/>
    </location>
</feature>
<name>Q6IJN1_DROME</name>
<proteinExistence type="predicted"/>
<reference evidence="2" key="1">
    <citation type="journal article" date="2003" name="Genome Biol.">
        <title>An integrated gene annotation and transcriptional profiling approach towards the full gene content of the Drosophila genome.</title>
        <authorList>
            <person name="Hild M."/>
            <person name="Beckmann B."/>
            <person name="Haas S.A."/>
            <person name="Koch B."/>
            <person name="Solovyev V."/>
            <person name="Busold C."/>
            <person name="Fellenberg K."/>
            <person name="Boutros M."/>
            <person name="Vingron M."/>
            <person name="Sauer F."/>
            <person name="Hoheisel J.D."/>
            <person name="Paro R."/>
        </authorList>
    </citation>
    <scope>NUCLEOTIDE SEQUENCE</scope>
</reference>
<keyword evidence="1" id="KW-0812">Transmembrane</keyword>
<dbReference type="AlphaFoldDB" id="Q6IJN1"/>
<keyword evidence="1" id="KW-0472">Membrane</keyword>
<accession>Q6IJN1</accession>
<protein>
    <submittedName>
        <fullName evidence="2">HDC14590</fullName>
    </submittedName>
</protein>
<gene>
    <name evidence="2" type="ORF">HDC14590</name>
</gene>
<sequence>MANRDEIEAILRPKGISYHDRSDWEAGQMGRKANRNGQTQWHSNAIGMLFARFSENHLPEHLKHGVVFIEALNLEKRGVCLLVVLADAYVVAVGIAVNVYMSHFPGNLHSHHNIAEKAAMGVAPSSPIQEQRQQQMTAEKFLLGCSQ</sequence>
<dbReference type="EMBL" id="BK002685">
    <property type="protein sequence ID" value="DAA04191.1"/>
    <property type="molecule type" value="Genomic_DNA"/>
</dbReference>